<dbReference type="AlphaFoldDB" id="A0A940PAT8"/>
<keyword evidence="1" id="KW-0812">Transmembrane</keyword>
<dbReference type="InterPro" id="IPR021759">
    <property type="entry name" value="WxLIP_HBD"/>
</dbReference>
<comment type="caution">
    <text evidence="5">The sequence shown here is derived from an EMBL/GenBank/DDBJ whole genome shotgun (WGS) entry which is preliminary data.</text>
</comment>
<organism evidence="5 6">
    <name type="scientific">Vagococcus allomyrinae</name>
    <dbReference type="NCBI Taxonomy" id="2794353"/>
    <lineage>
        <taxon>Bacteria</taxon>
        <taxon>Bacillati</taxon>
        <taxon>Bacillota</taxon>
        <taxon>Bacilli</taxon>
        <taxon>Lactobacillales</taxon>
        <taxon>Enterococcaceae</taxon>
        <taxon>Vagococcus</taxon>
    </lineage>
</organism>
<feature type="domain" description="WxL Interacting Protein peptidoglycan binding" evidence="3">
    <location>
        <begin position="32"/>
        <end position="151"/>
    </location>
</feature>
<evidence type="ECO:0000256" key="2">
    <source>
        <dbReference type="SAM" id="SignalP"/>
    </source>
</evidence>
<dbReference type="EMBL" id="JAEEGA010000002">
    <property type="protein sequence ID" value="MBP1040026.1"/>
    <property type="molecule type" value="Genomic_DNA"/>
</dbReference>
<keyword evidence="2" id="KW-0732">Signal</keyword>
<evidence type="ECO:0000259" key="4">
    <source>
        <dbReference type="Pfam" id="PF11797"/>
    </source>
</evidence>
<feature type="chain" id="PRO_5039699687" evidence="2">
    <location>
        <begin position="22"/>
        <end position="342"/>
    </location>
</feature>
<gene>
    <name evidence="5" type="ORF">I6N95_03270</name>
</gene>
<keyword evidence="6" id="KW-1185">Reference proteome</keyword>
<feature type="domain" description="WxL Interacting Protein host binding" evidence="4">
    <location>
        <begin position="163"/>
        <end position="298"/>
    </location>
</feature>
<evidence type="ECO:0000313" key="5">
    <source>
        <dbReference type="EMBL" id="MBP1040026.1"/>
    </source>
</evidence>
<dbReference type="Pfam" id="PF06030">
    <property type="entry name" value="WxLIP_PGBD"/>
    <property type="match status" value="1"/>
</dbReference>
<feature type="signal peptide" evidence="2">
    <location>
        <begin position="1"/>
        <end position="21"/>
    </location>
</feature>
<dbReference type="RefSeq" id="WP_209524924.1">
    <property type="nucleotide sequence ID" value="NZ_JAEEGA010000002.1"/>
</dbReference>
<feature type="transmembrane region" description="Helical" evidence="1">
    <location>
        <begin position="310"/>
        <end position="331"/>
    </location>
</feature>
<sequence length="342" mass="38456">MKKAMKFFMLVTFVFVCGLLATETGIASELSFSVQTELPDNQVDAKKSYFDLLMTPNQQQTLYINLTNDTERDITIEAEINSATTNSGGVVEYGKSQSKPDATLLYDLAEIVDVVESVELKAKSSLRLPLTIQMPEEKISGILVGGITLKEKQEEQKNDQESEALEIENLYSYAVAIVLQEDQETVEPELQLNEVAPGQKNRRNVITANLQNVTPTFVNKLAVSTKIYKKGQTEVLYQEAKSEMQLAPNSNFDFPVSLKGEKLAAGTYTMKISATSKEYEWEWERDFTIKAEEAKALNAKDVTIKPDYSWLLYVVLAVMAILVIVLLILLLKKKQREETIEK</sequence>
<dbReference type="Pfam" id="PF11797">
    <property type="entry name" value="WxLIP_HBD"/>
    <property type="match status" value="1"/>
</dbReference>
<evidence type="ECO:0000313" key="6">
    <source>
        <dbReference type="Proteomes" id="UP000674938"/>
    </source>
</evidence>
<reference evidence="5" key="1">
    <citation type="submission" date="2020-12" db="EMBL/GenBank/DDBJ databases">
        <title>Vagococcus allomyrinae sp. nov. and Enterococcus lavae sp. nov., isolated from the larvae of Allomyrina dichotoma.</title>
        <authorList>
            <person name="Lee S.D."/>
        </authorList>
    </citation>
    <scope>NUCLEOTIDE SEQUENCE</scope>
    <source>
        <strain evidence="5">BWB3-3</strain>
    </source>
</reference>
<proteinExistence type="predicted"/>
<evidence type="ECO:0000259" key="3">
    <source>
        <dbReference type="Pfam" id="PF06030"/>
    </source>
</evidence>
<dbReference type="Proteomes" id="UP000674938">
    <property type="component" value="Unassembled WGS sequence"/>
</dbReference>
<name>A0A940PAT8_9ENTE</name>
<accession>A0A940PAT8</accession>
<evidence type="ECO:0000256" key="1">
    <source>
        <dbReference type="SAM" id="Phobius"/>
    </source>
</evidence>
<protein>
    <submittedName>
        <fullName evidence="5">DUF916 and DUF3324 domain-containing protein</fullName>
    </submittedName>
</protein>
<keyword evidence="1" id="KW-0472">Membrane</keyword>
<dbReference type="InterPro" id="IPR010317">
    <property type="entry name" value="WxLIP_PGBD"/>
</dbReference>
<keyword evidence="1" id="KW-1133">Transmembrane helix</keyword>